<reference evidence="2" key="1">
    <citation type="submission" date="2022-05" db="EMBL/GenBank/DDBJ databases">
        <title>A methanotrophic Mycobacterium dominates a cave microbial ecosystem.</title>
        <authorList>
            <person name="Van Spanning R.J.M."/>
            <person name="Guan Q."/>
            <person name="Melkonian C."/>
            <person name="Gallant J."/>
            <person name="Polerecky L."/>
            <person name="Flot J.-F."/>
            <person name="Brandt B.W."/>
            <person name="Braster M."/>
            <person name="Iturbe Espinoza P."/>
            <person name="Aerts J."/>
            <person name="Meima-Franke M."/>
            <person name="Piersma S.R."/>
            <person name="Bunduc C."/>
            <person name="Ummels R."/>
            <person name="Pain A."/>
            <person name="Fleming E.J."/>
            <person name="van der Wel N."/>
            <person name="Gherman V.D."/>
            <person name="Sarbu S.M."/>
            <person name="Bodelier P.L.E."/>
            <person name="Bitter W."/>
        </authorList>
    </citation>
    <scope>NUCLEOTIDE SEQUENCE</scope>
    <source>
        <strain evidence="2">Sulfur Cave</strain>
    </source>
</reference>
<evidence type="ECO:0000256" key="1">
    <source>
        <dbReference type="SAM" id="Coils"/>
    </source>
</evidence>
<dbReference type="RefSeq" id="WP_219068711.1">
    <property type="nucleotide sequence ID" value="NZ_CAJUXY010000041.1"/>
</dbReference>
<keyword evidence="3" id="KW-1185">Reference proteome</keyword>
<dbReference type="EMBL" id="CP097320">
    <property type="protein sequence ID" value="UQX10066.1"/>
    <property type="molecule type" value="Genomic_DNA"/>
</dbReference>
<name>A0ABY4QJ96_9MYCO</name>
<keyword evidence="1" id="KW-0175">Coiled coil</keyword>
<evidence type="ECO:0000313" key="3">
    <source>
        <dbReference type="Proteomes" id="UP001056610"/>
    </source>
</evidence>
<gene>
    <name evidence="2" type="ORF">M5I08_17870</name>
</gene>
<evidence type="ECO:0000313" key="2">
    <source>
        <dbReference type="EMBL" id="UQX10066.1"/>
    </source>
</evidence>
<feature type="coiled-coil region" evidence="1">
    <location>
        <begin position="12"/>
        <end position="39"/>
    </location>
</feature>
<dbReference type="Proteomes" id="UP001056610">
    <property type="component" value="Chromosome"/>
</dbReference>
<protein>
    <recommendedName>
        <fullName evidence="4">Permease</fullName>
    </recommendedName>
</protein>
<sequence length="119" mass="12587">MTEPSGNLESRMDAPEARVDELAEQLQEARQDEVAARVLAGGADRDVEQARSEIRGFRQATVASFNAMRDDLIDLGARMDSGFADVRGQLDTTAAGLAHITALLTGLTGGREDDSAGPA</sequence>
<organism evidence="2 3">
    <name type="scientific">Candidatus Mycobacterium methanotrophicum</name>
    <dbReference type="NCBI Taxonomy" id="2943498"/>
    <lineage>
        <taxon>Bacteria</taxon>
        <taxon>Bacillati</taxon>
        <taxon>Actinomycetota</taxon>
        <taxon>Actinomycetes</taxon>
        <taxon>Mycobacteriales</taxon>
        <taxon>Mycobacteriaceae</taxon>
        <taxon>Mycobacterium</taxon>
    </lineage>
</organism>
<proteinExistence type="predicted"/>
<accession>A0ABY4QJ96</accession>
<evidence type="ECO:0008006" key="4">
    <source>
        <dbReference type="Google" id="ProtNLM"/>
    </source>
</evidence>